<organism evidence="3 4">
    <name type="scientific">OM182 bacterium BACL3 MAG-120507-bin80</name>
    <dbReference type="NCBI Taxonomy" id="1655577"/>
    <lineage>
        <taxon>Bacteria</taxon>
        <taxon>Pseudomonadati</taxon>
        <taxon>Pseudomonadota</taxon>
        <taxon>Gammaproteobacteria</taxon>
        <taxon>OMG group</taxon>
        <taxon>OM182 clade</taxon>
    </lineage>
</organism>
<accession>A0A0R2SBB4</accession>
<protein>
    <recommendedName>
        <fullName evidence="2">HIT domain-containing protein</fullName>
    </recommendedName>
</protein>
<feature type="domain" description="HIT" evidence="2">
    <location>
        <begin position="38"/>
        <end position="109"/>
    </location>
</feature>
<dbReference type="PROSITE" id="PS51084">
    <property type="entry name" value="HIT_2"/>
    <property type="match status" value="1"/>
</dbReference>
<dbReference type="Proteomes" id="UP000051934">
    <property type="component" value="Unassembled WGS sequence"/>
</dbReference>
<dbReference type="InterPro" id="IPR011146">
    <property type="entry name" value="HIT-like"/>
</dbReference>
<sequence>MPTLIHQRVRDCNLGTYPKAIGRVSSGWVVAGDVQFLPGYCLLLPDPVVADLNALETEARKTFLYEMSVIGDAILAATGAVRINYEMLGNIEPALHAHLFPRSNDEPEALRLKPVWFYDWERERAFDPILDAPMMAAIRDELAERGVLID</sequence>
<name>A0A0R2SBB4_9GAMM</name>
<comment type="caution">
    <text evidence="1">Lacks conserved residue(s) required for the propagation of feature annotation.</text>
</comment>
<dbReference type="AlphaFoldDB" id="A0A0R2SBB4"/>
<proteinExistence type="predicted"/>
<dbReference type="InterPro" id="IPR036265">
    <property type="entry name" value="HIT-like_sf"/>
</dbReference>
<comment type="caution">
    <text evidence="3">The sequence shown here is derived from an EMBL/GenBank/DDBJ whole genome shotgun (WGS) entry which is preliminary data.</text>
</comment>
<evidence type="ECO:0000259" key="2">
    <source>
        <dbReference type="PROSITE" id="PS51084"/>
    </source>
</evidence>
<dbReference type="GO" id="GO:0003824">
    <property type="term" value="F:catalytic activity"/>
    <property type="evidence" value="ECO:0007669"/>
    <property type="project" value="InterPro"/>
</dbReference>
<gene>
    <name evidence="3" type="ORF">ABR69_02090</name>
</gene>
<reference evidence="3 4" key="1">
    <citation type="submission" date="2015-10" db="EMBL/GenBank/DDBJ databases">
        <title>Metagenome-Assembled Genomes uncover a global brackish microbiome.</title>
        <authorList>
            <person name="Hugerth L.W."/>
            <person name="Larsson J."/>
            <person name="Alneberg J."/>
            <person name="Lindh M.V."/>
            <person name="Legrand C."/>
            <person name="Pinhassi J."/>
            <person name="Andersson A.F."/>
        </authorList>
    </citation>
    <scope>NUCLEOTIDE SEQUENCE [LARGE SCALE GENOMIC DNA]</scope>
    <source>
        <strain evidence="3">BACL4 MAG-120507-bin80</strain>
    </source>
</reference>
<evidence type="ECO:0000256" key="1">
    <source>
        <dbReference type="PROSITE-ProRule" id="PRU00464"/>
    </source>
</evidence>
<evidence type="ECO:0000313" key="3">
    <source>
        <dbReference type="EMBL" id="KRO72120.1"/>
    </source>
</evidence>
<evidence type="ECO:0000313" key="4">
    <source>
        <dbReference type="Proteomes" id="UP000051934"/>
    </source>
</evidence>
<dbReference type="SUPFAM" id="SSF54197">
    <property type="entry name" value="HIT-like"/>
    <property type="match status" value="1"/>
</dbReference>
<dbReference type="EMBL" id="LIBB01000097">
    <property type="protein sequence ID" value="KRO72120.1"/>
    <property type="molecule type" value="Genomic_DNA"/>
</dbReference>
<dbReference type="Gene3D" id="3.30.428.10">
    <property type="entry name" value="HIT-like"/>
    <property type="match status" value="1"/>
</dbReference>